<evidence type="ECO:0000313" key="6">
    <source>
        <dbReference type="EMBL" id="GAA2393659.1"/>
    </source>
</evidence>
<dbReference type="InterPro" id="IPR001296">
    <property type="entry name" value="Glyco_trans_1"/>
</dbReference>
<dbReference type="CDD" id="cd03820">
    <property type="entry name" value="GT4_AmsD-like"/>
    <property type="match status" value="1"/>
</dbReference>
<accession>A0ABP5V473</accession>
<evidence type="ECO:0000256" key="3">
    <source>
        <dbReference type="ARBA" id="ARBA00022679"/>
    </source>
</evidence>
<dbReference type="Proteomes" id="UP001500058">
    <property type="component" value="Unassembled WGS sequence"/>
</dbReference>
<dbReference type="PANTHER" id="PTHR12526:SF627">
    <property type="entry name" value="D-RHAMNOSYLTRANSFERASE WBPZ"/>
    <property type="match status" value="1"/>
</dbReference>
<dbReference type="EMBL" id="BAAATJ010000006">
    <property type="protein sequence ID" value="GAA2393659.1"/>
    <property type="molecule type" value="Genomic_DNA"/>
</dbReference>
<feature type="domain" description="Glycosyl transferase family 1" evidence="4">
    <location>
        <begin position="197"/>
        <end position="356"/>
    </location>
</feature>
<reference evidence="7" key="1">
    <citation type="journal article" date="2019" name="Int. J. Syst. Evol. Microbiol.">
        <title>The Global Catalogue of Microorganisms (GCM) 10K type strain sequencing project: providing services to taxonomists for standard genome sequencing and annotation.</title>
        <authorList>
            <consortium name="The Broad Institute Genomics Platform"/>
            <consortium name="The Broad Institute Genome Sequencing Center for Infectious Disease"/>
            <person name="Wu L."/>
            <person name="Ma J."/>
        </authorList>
    </citation>
    <scope>NUCLEOTIDE SEQUENCE [LARGE SCALE GENOMIC DNA]</scope>
    <source>
        <strain evidence="7">JCM 6921</strain>
    </source>
</reference>
<evidence type="ECO:0000256" key="2">
    <source>
        <dbReference type="ARBA" id="ARBA00022676"/>
    </source>
</evidence>
<evidence type="ECO:0000313" key="7">
    <source>
        <dbReference type="Proteomes" id="UP001500058"/>
    </source>
</evidence>
<dbReference type="Pfam" id="PF00534">
    <property type="entry name" value="Glycos_transf_1"/>
    <property type="match status" value="1"/>
</dbReference>
<evidence type="ECO:0000259" key="5">
    <source>
        <dbReference type="Pfam" id="PF13439"/>
    </source>
</evidence>
<dbReference type="SUPFAM" id="SSF53756">
    <property type="entry name" value="UDP-Glycosyltransferase/glycogen phosphorylase"/>
    <property type="match status" value="1"/>
</dbReference>
<protein>
    <recommendedName>
        <fullName evidence="1">D-inositol 3-phosphate glycosyltransferase</fullName>
    </recommendedName>
</protein>
<evidence type="ECO:0000259" key="4">
    <source>
        <dbReference type="Pfam" id="PF00534"/>
    </source>
</evidence>
<sequence>MHISFLLHHGYGIGGTIRTTFNLACALAEHHDVEIVSVFRHRDRPVFDLDPRVRLRHLVDLRKHSPDHDGDDPDHARPARLFPRADGNYRKYSALTDRRIAEHLSATEADVVVGTRPGLNAMIATHTRPGPVRVGQEHLTLATHPRALRMTLRGVYPRLDALTTVTEADARDYRRTMRLPGVRVQAVPNGVPAPEVEPADGTGKWVIAAGRLAPAKRYDLLLKAFAKVVRERPDWRLRLYGGGREEPRLRRLVEELDLYNHAFLMGPAHPIEAEWVKGSVAAVTSSLESFGMTIVEAMRCGLPVVATACPHGPGEIIADGVDGRLVPTGDVDAIAGALLELINDDELRQRMGRAAIADAARYDPARIGEMYSSLFTELAARGGRRGIGRVRSSLHRTRGALLGGAYATKDALVRARQGVLRGGGTA</sequence>
<keyword evidence="7" id="KW-1185">Reference proteome</keyword>
<name>A0ABP5V473_9ACTN</name>
<evidence type="ECO:0000256" key="1">
    <source>
        <dbReference type="ARBA" id="ARBA00021292"/>
    </source>
</evidence>
<gene>
    <name evidence="6" type="ORF">GCM10010420_18220</name>
</gene>
<dbReference type="Gene3D" id="3.40.50.2000">
    <property type="entry name" value="Glycogen Phosphorylase B"/>
    <property type="match status" value="2"/>
</dbReference>
<dbReference type="InterPro" id="IPR028098">
    <property type="entry name" value="Glyco_trans_4-like_N"/>
</dbReference>
<keyword evidence="2" id="KW-0328">Glycosyltransferase</keyword>
<feature type="domain" description="Glycosyltransferase subfamily 4-like N-terminal" evidence="5">
    <location>
        <begin position="13"/>
        <end position="191"/>
    </location>
</feature>
<organism evidence="6 7">
    <name type="scientific">Streptomyces glaucosporus</name>
    <dbReference type="NCBI Taxonomy" id="284044"/>
    <lineage>
        <taxon>Bacteria</taxon>
        <taxon>Bacillati</taxon>
        <taxon>Actinomycetota</taxon>
        <taxon>Actinomycetes</taxon>
        <taxon>Kitasatosporales</taxon>
        <taxon>Streptomycetaceae</taxon>
        <taxon>Streptomyces</taxon>
    </lineage>
</organism>
<comment type="caution">
    <text evidence="6">The sequence shown here is derived from an EMBL/GenBank/DDBJ whole genome shotgun (WGS) entry which is preliminary data.</text>
</comment>
<keyword evidence="3" id="KW-0808">Transferase</keyword>
<dbReference type="PANTHER" id="PTHR12526">
    <property type="entry name" value="GLYCOSYLTRANSFERASE"/>
    <property type="match status" value="1"/>
</dbReference>
<dbReference type="RefSeq" id="WP_344630385.1">
    <property type="nucleotide sequence ID" value="NZ_BAAATJ010000006.1"/>
</dbReference>
<proteinExistence type="predicted"/>
<dbReference type="Pfam" id="PF13439">
    <property type="entry name" value="Glyco_transf_4"/>
    <property type="match status" value="1"/>
</dbReference>